<reference evidence="1 2" key="1">
    <citation type="submission" date="2019-07" db="EMBL/GenBank/DDBJ databases">
        <authorList>
            <person name="Almisry A."/>
            <person name="Mousa M."/>
            <person name="Gordon L.L."/>
            <person name="Lee M."/>
            <person name="Mandava P."/>
            <person name="Moxley J.T."/>
            <person name="Shaffer C.D."/>
            <person name="Weston-Hafer K.A."/>
            <person name="Garlena R.A."/>
            <person name="Russell D.A."/>
            <person name="Pope W.H."/>
            <person name="Jacobs-Sera D."/>
            <person name="Hatfull G.F."/>
        </authorList>
    </citation>
    <scope>NUCLEOTIDE SEQUENCE [LARGE SCALE GENOMIC DNA]</scope>
</reference>
<accession>A0A5J6TTE6</accession>
<proteinExistence type="predicted"/>
<dbReference type="GeneID" id="80019194"/>
<dbReference type="Proteomes" id="UP000326486">
    <property type="component" value="Segment"/>
</dbReference>
<dbReference type="RefSeq" id="YP_010754600.1">
    <property type="nucleotide sequence ID" value="NC_073461.1"/>
</dbReference>
<dbReference type="KEGG" id="vg:80019194"/>
<gene>
    <name evidence="1" type="primary">132</name>
    <name evidence="1" type="ORF">SEA_GILGAMESH_132</name>
</gene>
<organism evidence="1 2">
    <name type="scientific">Streptomyces phage Gilgamesh</name>
    <dbReference type="NCBI Taxonomy" id="2599890"/>
    <lineage>
        <taxon>Viruses</taxon>
        <taxon>Duplodnaviria</taxon>
        <taxon>Heunggongvirae</taxon>
        <taxon>Uroviricota</taxon>
        <taxon>Caudoviricetes</taxon>
        <taxon>Gilgameshvirus</taxon>
        <taxon>Gilgameshvirus gilgamesh</taxon>
    </lineage>
</organism>
<name>A0A5J6TTE6_9CAUD</name>
<sequence>MTTETPAAPLPIDLEQLDDGMLQRLRTKADDILEARCEAALPAHVLDDVRAALADDTDAAPPVSVEFTTREYDNGHYWNETAAKVTLADGSTREVDLRRTVADDTLTDHASWAEPYDDSTLTVTFEPLAFHVEY</sequence>
<dbReference type="EMBL" id="MN234216">
    <property type="protein sequence ID" value="QFG13324.1"/>
    <property type="molecule type" value="Genomic_DNA"/>
</dbReference>
<evidence type="ECO:0000313" key="2">
    <source>
        <dbReference type="Proteomes" id="UP000326486"/>
    </source>
</evidence>
<protein>
    <submittedName>
        <fullName evidence="1">Uncharacterized protein</fullName>
    </submittedName>
</protein>
<evidence type="ECO:0000313" key="1">
    <source>
        <dbReference type="EMBL" id="QFG13324.1"/>
    </source>
</evidence>
<keyword evidence="2" id="KW-1185">Reference proteome</keyword>